<reference evidence="1 2" key="1">
    <citation type="submission" date="2020-04" db="EMBL/GenBank/DDBJ databases">
        <authorList>
            <person name="De Canck E."/>
        </authorList>
    </citation>
    <scope>NUCLEOTIDE SEQUENCE [LARGE SCALE GENOMIC DNA]</scope>
    <source>
        <strain evidence="1 2">LMG 29542</strain>
    </source>
</reference>
<sequence>MDGRTLRRHEPANKLSANERAELLAVANSAGFGHLPPGQIVPRVADQRRYIASESTFYRVLREEKQLAHLRSERPARARGKPRAVCADAPNQLFSWDITYLPTTVRVQYFYLYPFLDVFIRKIAGWQVYAGQSSVLAGEVLRDLCTGEAITPDQDILHSITASR</sequence>
<dbReference type="EMBL" id="CADIKH010000112">
    <property type="protein sequence ID" value="CAB3774381.1"/>
    <property type="molecule type" value="Genomic_DNA"/>
</dbReference>
<proteinExistence type="predicted"/>
<dbReference type="InterPro" id="IPR012337">
    <property type="entry name" value="RNaseH-like_sf"/>
</dbReference>
<evidence type="ECO:0000313" key="1">
    <source>
        <dbReference type="EMBL" id="CAB3774381.1"/>
    </source>
</evidence>
<name>A0A6J5F9C2_9BURK</name>
<dbReference type="SUPFAM" id="SSF53098">
    <property type="entry name" value="Ribonuclease H-like"/>
    <property type="match status" value="1"/>
</dbReference>
<protein>
    <submittedName>
        <fullName evidence="1">IS3 family transposase ISPpr7</fullName>
    </submittedName>
</protein>
<organism evidence="1 2">
    <name type="scientific">Paraburkholderia humisilvae</name>
    <dbReference type="NCBI Taxonomy" id="627669"/>
    <lineage>
        <taxon>Bacteria</taxon>
        <taxon>Pseudomonadati</taxon>
        <taxon>Pseudomonadota</taxon>
        <taxon>Betaproteobacteria</taxon>
        <taxon>Burkholderiales</taxon>
        <taxon>Burkholderiaceae</taxon>
        <taxon>Paraburkholderia</taxon>
    </lineage>
</organism>
<dbReference type="AlphaFoldDB" id="A0A6J5F9C2"/>
<dbReference type="Proteomes" id="UP000494363">
    <property type="component" value="Unassembled WGS sequence"/>
</dbReference>
<accession>A0A6J5F9C2</accession>
<keyword evidence="2" id="KW-1185">Reference proteome</keyword>
<evidence type="ECO:0000313" key="2">
    <source>
        <dbReference type="Proteomes" id="UP000494363"/>
    </source>
</evidence>
<gene>
    <name evidence="1" type="ORF">LMG29542_07764</name>
</gene>